<protein>
    <submittedName>
        <fullName evidence="1">Uncharacterized protein</fullName>
    </submittedName>
</protein>
<feature type="non-terminal residue" evidence="1">
    <location>
        <position position="16"/>
    </location>
</feature>
<comment type="caution">
    <text evidence="1">The sequence shown here is derived from an EMBL/GenBank/DDBJ whole genome shotgun (WGS) entry which is preliminary data.</text>
</comment>
<evidence type="ECO:0000313" key="2">
    <source>
        <dbReference type="Proteomes" id="UP000265520"/>
    </source>
</evidence>
<dbReference type="AlphaFoldDB" id="A0A392V6N5"/>
<accession>A0A392V6N5</accession>
<dbReference type="Proteomes" id="UP000265520">
    <property type="component" value="Unassembled WGS sequence"/>
</dbReference>
<organism evidence="1 2">
    <name type="scientific">Trifolium medium</name>
    <dbReference type="NCBI Taxonomy" id="97028"/>
    <lineage>
        <taxon>Eukaryota</taxon>
        <taxon>Viridiplantae</taxon>
        <taxon>Streptophyta</taxon>
        <taxon>Embryophyta</taxon>
        <taxon>Tracheophyta</taxon>
        <taxon>Spermatophyta</taxon>
        <taxon>Magnoliopsida</taxon>
        <taxon>eudicotyledons</taxon>
        <taxon>Gunneridae</taxon>
        <taxon>Pentapetalae</taxon>
        <taxon>rosids</taxon>
        <taxon>fabids</taxon>
        <taxon>Fabales</taxon>
        <taxon>Fabaceae</taxon>
        <taxon>Papilionoideae</taxon>
        <taxon>50 kb inversion clade</taxon>
        <taxon>NPAAA clade</taxon>
        <taxon>Hologalegina</taxon>
        <taxon>IRL clade</taxon>
        <taxon>Trifolieae</taxon>
        <taxon>Trifolium</taxon>
    </lineage>
</organism>
<sequence>MMEKPEDEEEGRIAPE</sequence>
<proteinExistence type="predicted"/>
<name>A0A392V6N5_9FABA</name>
<dbReference type="EMBL" id="LXQA011058282">
    <property type="protein sequence ID" value="MCI83073.1"/>
    <property type="molecule type" value="Genomic_DNA"/>
</dbReference>
<reference evidence="1 2" key="1">
    <citation type="journal article" date="2018" name="Front. Plant Sci.">
        <title>Red Clover (Trifolium pratense) and Zigzag Clover (T. medium) - A Picture of Genomic Similarities and Differences.</title>
        <authorList>
            <person name="Dluhosova J."/>
            <person name="Istvanek J."/>
            <person name="Nedelnik J."/>
            <person name="Repkova J."/>
        </authorList>
    </citation>
    <scope>NUCLEOTIDE SEQUENCE [LARGE SCALE GENOMIC DNA]</scope>
    <source>
        <strain evidence="2">cv. 10/8</strain>
        <tissue evidence="1">Leaf</tissue>
    </source>
</reference>
<evidence type="ECO:0000313" key="1">
    <source>
        <dbReference type="EMBL" id="MCI83073.1"/>
    </source>
</evidence>
<keyword evidence="2" id="KW-1185">Reference proteome</keyword>